<keyword evidence="3" id="KW-1185">Reference proteome</keyword>
<dbReference type="AlphaFoldDB" id="A0A9N8KM43"/>
<dbReference type="EMBL" id="CAINUL010000005">
    <property type="protein sequence ID" value="CAD0110110.1"/>
    <property type="molecule type" value="Genomic_DNA"/>
</dbReference>
<evidence type="ECO:0000313" key="2">
    <source>
        <dbReference type="EMBL" id="CAD0110110.1"/>
    </source>
</evidence>
<protein>
    <recommendedName>
        <fullName evidence="4">Alpha-ketoglutarate-dependent sulfonate dioxygenase</fullName>
    </recommendedName>
</protein>
<evidence type="ECO:0008006" key="4">
    <source>
        <dbReference type="Google" id="ProtNLM"/>
    </source>
</evidence>
<evidence type="ECO:0000256" key="1">
    <source>
        <dbReference type="SAM" id="MobiDB-lite"/>
    </source>
</evidence>
<dbReference type="Pfam" id="PF07173">
    <property type="entry name" value="GRDP-like"/>
    <property type="match status" value="1"/>
</dbReference>
<feature type="region of interest" description="Disordered" evidence="1">
    <location>
        <begin position="1"/>
        <end position="45"/>
    </location>
</feature>
<name>A0A9N8KM43_9PEZI</name>
<accession>A0A9N8KM43</accession>
<dbReference type="OrthoDB" id="2684236at2759"/>
<sequence length="701" mass="79179">MGRLSRAFSRVKETDKEKEANVTTTVDSVEKSPSPPPPAYEDAGRQQHNVQLFTPSASSLPQLDPDLPSPEDCVAHLKLLECFYRLKQKIASTEGLFGISCDVVGDFDQSTPQKDTQKEPKNETLTLLAEKRWQVYVSRAVERFARWRYSLEPNPNYYTLNQAISSKGQTLADRVNPETAKPLLFDAENLPPIAYLEDCAREGRMRLWHTPFPLLAVADHFDASDYHYEVAKQTIASFREQTGLDWDNLDGPGHTNVECHFCLTQNTAPWTTYGEASAALGTRPQESLSDRAAVLGNVQALFSTCHGFADKEFTLTCQQCNSKITHDSLCVGKLRKDLIRLVEKDVILPGGILGREGLPGRVGKVSDPNGWSYFAFPSKLMKIGRATRILDLGASDMQMASVREVIEDYLLVKELVKQAKHHKASSKVFPEEGLALRRMMSRYWENSSVFAINLVGAVIRQGDFVEKMHNIDWLHSPALSNTIPRLIRKYSRFIAIISRYSMMAVPTLDVDLAWHTHQLSPSRYLQYTVAQSRTFIDHDDKVVETKLTDAFAVTSKIYQKLYNEPYSECTCWYCEAVRESHTSTASRIFRSNVATAAENLHATYDDRVVKRLAELEKAYDKACQRADKKGKQRPKRDDYYYSDAYGYPVYIPAYAPYYGAMPYTPVVYPINPGCMALETGAVETVVPAPVVRLLLRDRVLL</sequence>
<dbReference type="Proteomes" id="UP000745764">
    <property type="component" value="Unassembled WGS sequence"/>
</dbReference>
<dbReference type="InterPro" id="IPR009836">
    <property type="entry name" value="GRDP-like"/>
</dbReference>
<dbReference type="PANTHER" id="PTHR34365:SF7">
    <property type="entry name" value="GLYCINE-RICH DOMAIN-CONTAINING PROTEIN 1"/>
    <property type="match status" value="1"/>
</dbReference>
<proteinExistence type="predicted"/>
<reference evidence="2" key="1">
    <citation type="submission" date="2020-06" db="EMBL/GenBank/DDBJ databases">
        <authorList>
            <person name="Onetto C."/>
        </authorList>
    </citation>
    <scope>NUCLEOTIDE SEQUENCE</scope>
</reference>
<gene>
    <name evidence="2" type="ORF">AWRI4620_LOCUS4365</name>
</gene>
<feature type="compositionally biased region" description="Basic and acidic residues" evidence="1">
    <location>
        <begin position="10"/>
        <end position="20"/>
    </location>
</feature>
<dbReference type="PANTHER" id="PTHR34365">
    <property type="entry name" value="ENOLASE (DUF1399)"/>
    <property type="match status" value="1"/>
</dbReference>
<comment type="caution">
    <text evidence="2">The sequence shown here is derived from an EMBL/GenBank/DDBJ whole genome shotgun (WGS) entry which is preliminary data.</text>
</comment>
<evidence type="ECO:0000313" key="3">
    <source>
        <dbReference type="Proteomes" id="UP000745764"/>
    </source>
</evidence>
<organism evidence="2 3">
    <name type="scientific">Aureobasidium uvarum</name>
    <dbReference type="NCBI Taxonomy" id="2773716"/>
    <lineage>
        <taxon>Eukaryota</taxon>
        <taxon>Fungi</taxon>
        <taxon>Dikarya</taxon>
        <taxon>Ascomycota</taxon>
        <taxon>Pezizomycotina</taxon>
        <taxon>Dothideomycetes</taxon>
        <taxon>Dothideomycetidae</taxon>
        <taxon>Dothideales</taxon>
        <taxon>Saccotheciaceae</taxon>
        <taxon>Aureobasidium</taxon>
    </lineage>
</organism>